<proteinExistence type="inferred from homology"/>
<dbReference type="SUPFAM" id="SSF56399">
    <property type="entry name" value="ADP-ribosylation"/>
    <property type="match status" value="1"/>
</dbReference>
<keyword evidence="6" id="KW-0677">Repeat</keyword>
<dbReference type="FunFam" id="2.20.140.10:FF:000001">
    <property type="entry name" value="Poly [ADP-ribose] polymerase"/>
    <property type="match status" value="1"/>
</dbReference>
<keyword evidence="12" id="KW-0539">Nucleus</keyword>
<dbReference type="GO" id="GO:0003950">
    <property type="term" value="F:NAD+ poly-ADP-ribosyltransferase activity"/>
    <property type="evidence" value="ECO:0007669"/>
    <property type="project" value="UniProtKB-UniRule"/>
</dbReference>
<dbReference type="Pfam" id="PF00644">
    <property type="entry name" value="PARP"/>
    <property type="match status" value="1"/>
</dbReference>
<dbReference type="AlphaFoldDB" id="A0A0G2GGC3"/>
<evidence type="ECO:0000259" key="18">
    <source>
        <dbReference type="PROSITE" id="PS51060"/>
    </source>
</evidence>
<dbReference type="EC" id="2.4.2.-" evidence="15"/>
<feature type="region of interest" description="Disordered" evidence="16">
    <location>
        <begin position="170"/>
        <end position="206"/>
    </location>
</feature>
<keyword evidence="3 15" id="KW-0808">Transferase</keyword>
<feature type="domain" description="PARP catalytic" evidence="17">
    <location>
        <begin position="339"/>
        <end position="577"/>
    </location>
</feature>
<dbReference type="Gene3D" id="2.20.140.10">
    <property type="entry name" value="WGR domain"/>
    <property type="match status" value="1"/>
</dbReference>
<feature type="region of interest" description="Disordered" evidence="16">
    <location>
        <begin position="1"/>
        <end position="44"/>
    </location>
</feature>
<dbReference type="InterPro" id="IPR036930">
    <property type="entry name" value="WGR_dom_sf"/>
</dbReference>
<dbReference type="PANTHER" id="PTHR10459">
    <property type="entry name" value="DNA LIGASE"/>
    <property type="match status" value="1"/>
</dbReference>
<dbReference type="FunFam" id="1.20.142.10:FF:000002">
    <property type="entry name" value="Poly [ADP-ribose] polymerase"/>
    <property type="match status" value="1"/>
</dbReference>
<evidence type="ECO:0000256" key="16">
    <source>
        <dbReference type="SAM" id="MobiDB-lite"/>
    </source>
</evidence>
<keyword evidence="9" id="KW-0862">Zinc</keyword>
<evidence type="ECO:0000256" key="2">
    <source>
        <dbReference type="ARBA" id="ARBA00022676"/>
    </source>
</evidence>
<evidence type="ECO:0000313" key="20">
    <source>
        <dbReference type="EMBL" id="KKY22678.1"/>
    </source>
</evidence>
<dbReference type="GO" id="GO:1990404">
    <property type="term" value="F:NAD+-protein mono-ADP-ribosyltransferase activity"/>
    <property type="evidence" value="ECO:0007669"/>
    <property type="project" value="TreeGrafter"/>
</dbReference>
<evidence type="ECO:0000256" key="5">
    <source>
        <dbReference type="ARBA" id="ARBA00022723"/>
    </source>
</evidence>
<dbReference type="OrthoDB" id="2017365at2759"/>
<evidence type="ECO:0000259" key="17">
    <source>
        <dbReference type="PROSITE" id="PS51059"/>
    </source>
</evidence>
<feature type="compositionally biased region" description="Basic and acidic residues" evidence="16">
    <location>
        <begin position="18"/>
        <end position="28"/>
    </location>
</feature>
<evidence type="ECO:0000256" key="9">
    <source>
        <dbReference type="ARBA" id="ARBA00022833"/>
    </source>
</evidence>
<evidence type="ECO:0000256" key="1">
    <source>
        <dbReference type="ARBA" id="ARBA00004123"/>
    </source>
</evidence>
<dbReference type="Proteomes" id="UP000053317">
    <property type="component" value="Unassembled WGS sequence"/>
</dbReference>
<evidence type="ECO:0000256" key="8">
    <source>
        <dbReference type="ARBA" id="ARBA00022771"/>
    </source>
</evidence>
<comment type="subcellular location">
    <subcellularLocation>
        <location evidence="1">Nucleus</location>
    </subcellularLocation>
</comment>
<dbReference type="InterPro" id="IPR004102">
    <property type="entry name" value="Poly(ADP-ribose)pol_reg_dom"/>
</dbReference>
<dbReference type="GO" id="GO:0008270">
    <property type="term" value="F:zinc ion binding"/>
    <property type="evidence" value="ECO:0007669"/>
    <property type="project" value="UniProtKB-KW"/>
</dbReference>
<dbReference type="GO" id="GO:0003677">
    <property type="term" value="F:DNA binding"/>
    <property type="evidence" value="ECO:0007669"/>
    <property type="project" value="UniProtKB-KW"/>
</dbReference>
<dbReference type="Gene3D" id="1.20.142.10">
    <property type="entry name" value="Poly(ADP-ribose) polymerase, regulatory domain"/>
    <property type="match status" value="1"/>
</dbReference>
<accession>A0A0G2GGC3</accession>
<dbReference type="InterPro" id="IPR008893">
    <property type="entry name" value="WGR_domain"/>
</dbReference>
<dbReference type="PROSITE" id="PS51059">
    <property type="entry name" value="PARP_CATALYTIC"/>
    <property type="match status" value="1"/>
</dbReference>
<dbReference type="CDD" id="cd07997">
    <property type="entry name" value="WGR_PARP"/>
    <property type="match status" value="1"/>
</dbReference>
<evidence type="ECO:0000259" key="19">
    <source>
        <dbReference type="PROSITE" id="PS51977"/>
    </source>
</evidence>
<dbReference type="InterPro" id="IPR050800">
    <property type="entry name" value="ARTD/PARP"/>
</dbReference>
<dbReference type="Pfam" id="PF05406">
    <property type="entry name" value="WGR"/>
    <property type="match status" value="1"/>
</dbReference>
<dbReference type="Pfam" id="PF02877">
    <property type="entry name" value="PARP_reg"/>
    <property type="match status" value="1"/>
</dbReference>
<evidence type="ECO:0000256" key="14">
    <source>
        <dbReference type="ARBA" id="ARBA00033987"/>
    </source>
</evidence>
<dbReference type="SUPFAM" id="SSF142921">
    <property type="entry name" value="WGR domain-like"/>
    <property type="match status" value="1"/>
</dbReference>
<keyword evidence="8" id="KW-0863">Zinc-finger</keyword>
<dbReference type="SMART" id="SM00773">
    <property type="entry name" value="WGR"/>
    <property type="match status" value="1"/>
</dbReference>
<sequence>MGRRGRKKASPPPSARSESPKKRSRGESADVVAASPPPAKRLKDGQCINSRSLKLTADENYGGPSSSIYVDEVGTVYDATLNQTNASANNNKFYVIQLLVHDSTQTYRAYTRWGRVGEIGQAKVLGDGSLESAKHEFEKKFRDKSGLRWDQRQDPPKPKKYTFLQKMYEEESNTEDDIDGIPGASKRRESATSLNRSEPTESKLPSPVQRLMNLIFNKDYFASAMSAMNYDTNKLPLGKLSKKTLKDGYTVLKELAELVRDPTIATSRNMSYHQLVEQLSNRYLSLIPHVIPRGSRPPIINTDEAVKREVETLENLTDMRLADQIIKDAGSGTDEEGLSQLDRQFRSLNLREMTPLASESREFTQIEEYLRKTAAQAHLINYDVEDIFRIERSAEQDRFEKSVFADFASQGRSDRRLLWHGSPCTNFGGILSQGLRIAPPEAPVSGYMFSRGVYLASMSTKSANYCRSFQTGNIGLLLLCEAELGNPMLKLYDADYEADEKAKAYGFVSTWGVGRTTPKAWKDASVVNEQLKGVQMPDTSELPGEIEDDRCALAYDEYICYDISQIRLRYLLRVRIS</sequence>
<dbReference type="InterPro" id="IPR036616">
    <property type="entry name" value="Poly(ADP-ribose)pol_reg_dom_sf"/>
</dbReference>
<comment type="catalytic activity">
    <reaction evidence="14">
        <text>NAD(+) + (ADP-D-ribosyl)n-acceptor = nicotinamide + (ADP-D-ribosyl)n+1-acceptor + H(+).</text>
        <dbReference type="EC" id="2.4.2.30"/>
    </reaction>
</comment>
<feature type="compositionally biased region" description="Acidic residues" evidence="16">
    <location>
        <begin position="170"/>
        <end position="179"/>
    </location>
</feature>
<dbReference type="GO" id="GO:0005730">
    <property type="term" value="C:nucleolus"/>
    <property type="evidence" value="ECO:0007669"/>
    <property type="project" value="TreeGrafter"/>
</dbReference>
<organism evidence="20 21">
    <name type="scientific">Phaeomoniella chlamydospora</name>
    <name type="common">Phaeoacremonium chlamydosporum</name>
    <dbReference type="NCBI Taxonomy" id="158046"/>
    <lineage>
        <taxon>Eukaryota</taxon>
        <taxon>Fungi</taxon>
        <taxon>Dikarya</taxon>
        <taxon>Ascomycota</taxon>
        <taxon>Pezizomycotina</taxon>
        <taxon>Eurotiomycetes</taxon>
        <taxon>Chaetothyriomycetidae</taxon>
        <taxon>Phaeomoniellales</taxon>
        <taxon>Phaeomoniellaceae</taxon>
        <taxon>Phaeomoniella</taxon>
    </lineage>
</organism>
<reference evidence="20 21" key="2">
    <citation type="submission" date="2015-05" db="EMBL/GenBank/DDBJ databases">
        <authorList>
            <person name="Morales-Cruz A."/>
            <person name="Amrine K.C."/>
            <person name="Cantu D."/>
        </authorList>
    </citation>
    <scope>NUCLEOTIDE SEQUENCE [LARGE SCALE GENOMIC DNA]</scope>
    <source>
        <strain evidence="20">UCRPC4</strain>
    </source>
</reference>
<keyword evidence="5" id="KW-0479">Metal-binding</keyword>
<dbReference type="SUPFAM" id="SSF47587">
    <property type="entry name" value="Domain of poly(ADP-ribose) polymerase"/>
    <property type="match status" value="1"/>
</dbReference>
<evidence type="ECO:0000256" key="4">
    <source>
        <dbReference type="ARBA" id="ARBA00022695"/>
    </source>
</evidence>
<dbReference type="PANTHER" id="PTHR10459:SF60">
    <property type="entry name" value="POLY [ADP-RIBOSE] POLYMERASE 2"/>
    <property type="match status" value="1"/>
</dbReference>
<dbReference type="GO" id="GO:0006302">
    <property type="term" value="P:double-strand break repair"/>
    <property type="evidence" value="ECO:0007669"/>
    <property type="project" value="TreeGrafter"/>
</dbReference>
<evidence type="ECO:0000256" key="13">
    <source>
        <dbReference type="ARBA" id="ARBA00024347"/>
    </source>
</evidence>
<keyword evidence="21" id="KW-1185">Reference proteome</keyword>
<evidence type="ECO:0000256" key="3">
    <source>
        <dbReference type="ARBA" id="ARBA00022679"/>
    </source>
</evidence>
<protein>
    <recommendedName>
        <fullName evidence="15">Poly [ADP-ribose] polymerase</fullName>
        <shortName evidence="15">PARP</shortName>
        <ecNumber evidence="15">2.4.2.-</ecNumber>
    </recommendedName>
</protein>
<dbReference type="InterPro" id="IPR012317">
    <property type="entry name" value="Poly(ADP-ribose)pol_cat_dom"/>
</dbReference>
<gene>
    <name evidence="20" type="ORF">UCRPC4_g03180</name>
</gene>
<feature type="domain" description="PARP alpha-helical" evidence="18">
    <location>
        <begin position="201"/>
        <end position="327"/>
    </location>
</feature>
<evidence type="ECO:0000256" key="11">
    <source>
        <dbReference type="ARBA" id="ARBA00023125"/>
    </source>
</evidence>
<reference evidence="20 21" key="1">
    <citation type="submission" date="2015-05" db="EMBL/GenBank/DDBJ databases">
        <title>Distinctive expansion of gene families associated with plant cell wall degradation and secondary metabolism in the genomes of grapevine trunk pathogens.</title>
        <authorList>
            <person name="Lawrence D.P."/>
            <person name="Travadon R."/>
            <person name="Rolshausen P.E."/>
            <person name="Baumgartner K."/>
        </authorList>
    </citation>
    <scope>NUCLEOTIDE SEQUENCE [LARGE SCALE GENOMIC DNA]</scope>
    <source>
        <strain evidence="20">UCRPC4</strain>
    </source>
</reference>
<dbReference type="PROSITE" id="PS51060">
    <property type="entry name" value="PARP_ALPHA_HD"/>
    <property type="match status" value="1"/>
</dbReference>
<keyword evidence="4" id="KW-0548">Nucleotidyltransferase</keyword>
<evidence type="ECO:0000256" key="15">
    <source>
        <dbReference type="RuleBase" id="RU362114"/>
    </source>
</evidence>
<keyword evidence="7" id="KW-0013">ADP-ribosylation</keyword>
<dbReference type="EMBL" id="LCWF01000074">
    <property type="protein sequence ID" value="KKY22678.1"/>
    <property type="molecule type" value="Genomic_DNA"/>
</dbReference>
<comment type="caution">
    <text evidence="20">The sequence shown here is derived from an EMBL/GenBank/DDBJ whole genome shotgun (WGS) entry which is preliminary data.</text>
</comment>
<name>A0A0G2GGC3_PHACM</name>
<evidence type="ECO:0000256" key="10">
    <source>
        <dbReference type="ARBA" id="ARBA00023027"/>
    </source>
</evidence>
<evidence type="ECO:0000256" key="6">
    <source>
        <dbReference type="ARBA" id="ARBA00022737"/>
    </source>
</evidence>
<comment type="similarity">
    <text evidence="13">Belongs to the ARTD/PARP family.</text>
</comment>
<evidence type="ECO:0000256" key="12">
    <source>
        <dbReference type="ARBA" id="ARBA00023242"/>
    </source>
</evidence>
<dbReference type="PROSITE" id="PS51977">
    <property type="entry name" value="WGR"/>
    <property type="match status" value="1"/>
</dbReference>
<dbReference type="CDD" id="cd01437">
    <property type="entry name" value="parp_like"/>
    <property type="match status" value="1"/>
</dbReference>
<dbReference type="GO" id="GO:0070212">
    <property type="term" value="P:protein poly-ADP-ribosylation"/>
    <property type="evidence" value="ECO:0007669"/>
    <property type="project" value="TreeGrafter"/>
</dbReference>
<keyword evidence="10 15" id="KW-0520">NAD</keyword>
<feature type="domain" description="WGR" evidence="19">
    <location>
        <begin position="65"/>
        <end position="161"/>
    </location>
</feature>
<dbReference type="Gene3D" id="3.90.228.10">
    <property type="match status" value="1"/>
</dbReference>
<dbReference type="GO" id="GO:0016779">
    <property type="term" value="F:nucleotidyltransferase activity"/>
    <property type="evidence" value="ECO:0007669"/>
    <property type="project" value="UniProtKB-KW"/>
</dbReference>
<evidence type="ECO:0000256" key="7">
    <source>
        <dbReference type="ARBA" id="ARBA00022765"/>
    </source>
</evidence>
<evidence type="ECO:0000313" key="21">
    <source>
        <dbReference type="Proteomes" id="UP000053317"/>
    </source>
</evidence>
<keyword evidence="2 15" id="KW-0328">Glycosyltransferase</keyword>
<keyword evidence="11" id="KW-0238">DNA-binding</keyword>